<proteinExistence type="predicted"/>
<name>A0A9Y2KXX1_9RHOB</name>
<dbReference type="SFLD" id="SFLDS00001">
    <property type="entry name" value="Enolase"/>
    <property type="match status" value="1"/>
</dbReference>
<dbReference type="AlphaFoldDB" id="A0A9Y2KXX1"/>
<dbReference type="Pfam" id="PF13378">
    <property type="entry name" value="MR_MLE_C"/>
    <property type="match status" value="1"/>
</dbReference>
<gene>
    <name evidence="3" type="ORF">QPJ95_14750</name>
</gene>
<keyword evidence="4" id="KW-1185">Reference proteome</keyword>
<dbReference type="InterPro" id="IPR029065">
    <property type="entry name" value="Enolase_C-like"/>
</dbReference>
<protein>
    <submittedName>
        <fullName evidence="3">Mandelate racemase/muconate lactonizing enzyme family protein</fullName>
    </submittedName>
</protein>
<accession>A0A9Y2KXX1</accession>
<dbReference type="RefSeq" id="WP_270921127.1">
    <property type="nucleotide sequence ID" value="NZ_CP127247.1"/>
</dbReference>
<dbReference type="InterPro" id="IPR034593">
    <property type="entry name" value="DgoD-like"/>
</dbReference>
<dbReference type="Gene3D" id="3.30.390.10">
    <property type="entry name" value="Enolase-like, N-terminal domain"/>
    <property type="match status" value="1"/>
</dbReference>
<dbReference type="InterPro" id="IPR013342">
    <property type="entry name" value="Mandelate_racemase_C"/>
</dbReference>
<dbReference type="InterPro" id="IPR029017">
    <property type="entry name" value="Enolase-like_N"/>
</dbReference>
<dbReference type="InterPro" id="IPR036849">
    <property type="entry name" value="Enolase-like_C_sf"/>
</dbReference>
<dbReference type="SUPFAM" id="SSF51604">
    <property type="entry name" value="Enolase C-terminal domain-like"/>
    <property type="match status" value="1"/>
</dbReference>
<evidence type="ECO:0000259" key="2">
    <source>
        <dbReference type="SMART" id="SM00922"/>
    </source>
</evidence>
<dbReference type="Pfam" id="PF02746">
    <property type="entry name" value="MR_MLE_N"/>
    <property type="match status" value="1"/>
</dbReference>
<dbReference type="GO" id="GO:0016829">
    <property type="term" value="F:lyase activity"/>
    <property type="evidence" value="ECO:0007669"/>
    <property type="project" value="UniProtKB-KW"/>
</dbReference>
<evidence type="ECO:0000256" key="1">
    <source>
        <dbReference type="ARBA" id="ARBA00023239"/>
    </source>
</evidence>
<dbReference type="PANTHER" id="PTHR48080:SF2">
    <property type="entry name" value="D-GALACTONATE DEHYDRATASE"/>
    <property type="match status" value="1"/>
</dbReference>
<dbReference type="KEGG" id="ppso:QPJ95_14750"/>
<dbReference type="SUPFAM" id="SSF54826">
    <property type="entry name" value="Enolase N-terminal domain-like"/>
    <property type="match status" value="1"/>
</dbReference>
<dbReference type="InterPro" id="IPR013341">
    <property type="entry name" value="Mandelate_racemase_N_dom"/>
</dbReference>
<keyword evidence="1" id="KW-0456">Lyase</keyword>
<evidence type="ECO:0000313" key="4">
    <source>
        <dbReference type="Proteomes" id="UP001238334"/>
    </source>
</evidence>
<dbReference type="Proteomes" id="UP001238334">
    <property type="component" value="Chromosome"/>
</dbReference>
<sequence length="406" mass="44633">MKITEVETVSLEEHPNLLWVHIKTDQGLIGLGETFFGVDAVEAHVHEFIAPYLLGKNALDIERHSHRMTGYTGRGGSGAEMRATSAVDIALWDLWGHYSNQPIYQLLGGASRDKVRVYNTCAGYQYVRKAAAQVSANFGINAAAVERPYEDLEGFLNRADEVAESLLEMGITGMKIWPFDFAAEAHGGTHISTQDLKTALVPFEKIRAAVGDKIDIMCELHSLWNVPTAKKICHALRDFDLAWIEDPVRMDHLGNVGKITEVSETPIAVGELLGGRAQYRDLIEKSDLGLVIMDIVWGGGLTEARKVASYCDTHGLPFTGHDCTGPVALCVSTHMALHAPNTYIQEMVRAFYYDWYQDLVTALPPVKNGHISAPDGPGLGMALNPDVLKRSDARVRVSKLNEGPKQ</sequence>
<dbReference type="EMBL" id="CP127247">
    <property type="protein sequence ID" value="WIY23892.1"/>
    <property type="molecule type" value="Genomic_DNA"/>
</dbReference>
<reference evidence="3 4" key="1">
    <citation type="submission" date="2023-06" db="EMBL/GenBank/DDBJ databases">
        <title>Parasedimentitalea psychrophila sp. nov., a psychrophilic bacterium isolated from deep-sea sediment.</title>
        <authorList>
            <person name="Li A."/>
        </authorList>
    </citation>
    <scope>NUCLEOTIDE SEQUENCE [LARGE SCALE GENOMIC DNA]</scope>
    <source>
        <strain evidence="3 4">QS115</strain>
    </source>
</reference>
<dbReference type="Gene3D" id="3.20.20.120">
    <property type="entry name" value="Enolase-like C-terminal domain"/>
    <property type="match status" value="1"/>
</dbReference>
<dbReference type="SFLD" id="SFLDG00179">
    <property type="entry name" value="mandelate_racemase"/>
    <property type="match status" value="1"/>
</dbReference>
<dbReference type="CDD" id="cd03316">
    <property type="entry name" value="MR_like"/>
    <property type="match status" value="1"/>
</dbReference>
<dbReference type="PANTHER" id="PTHR48080">
    <property type="entry name" value="D-GALACTONATE DEHYDRATASE-RELATED"/>
    <property type="match status" value="1"/>
</dbReference>
<organism evidence="3 4">
    <name type="scientific">Parasedimentitalea psychrophila</name>
    <dbReference type="NCBI Taxonomy" id="2997337"/>
    <lineage>
        <taxon>Bacteria</taxon>
        <taxon>Pseudomonadati</taxon>
        <taxon>Pseudomonadota</taxon>
        <taxon>Alphaproteobacteria</taxon>
        <taxon>Rhodobacterales</taxon>
        <taxon>Paracoccaceae</taxon>
        <taxon>Parasedimentitalea</taxon>
    </lineage>
</organism>
<evidence type="ECO:0000313" key="3">
    <source>
        <dbReference type="EMBL" id="WIY23892.1"/>
    </source>
</evidence>
<dbReference type="SMART" id="SM00922">
    <property type="entry name" value="MR_MLE"/>
    <property type="match status" value="1"/>
</dbReference>
<feature type="domain" description="Mandelate racemase/muconate lactonizing enzyme C-terminal" evidence="2">
    <location>
        <begin position="159"/>
        <end position="266"/>
    </location>
</feature>